<feature type="chain" id="PRO_5008649053" description="SLH domain-containing protein" evidence="1">
    <location>
        <begin position="24"/>
        <end position="372"/>
    </location>
</feature>
<sequence>MKKMTIFCLTAFLVLLMSQPTSAKTFSDVPASHSLSIEIEALAADGVISGYSDGTFQPNNPIAKKHIAAMLVRALDLPTTNIKNPGYVDVPITHPYYIEIAAGYTAGLFSKATYFKPESSISRAFMAKLLASGFSLKAIRGNEQVYQDVPTTHPFYNVIQLVTMNNVAQGFPTVKADQTTYAFKPNQLLTRAHFSAFLARAMSLKSGDYAANPAFKYYYEDETSRYRMQFKTRQLGSEETIDTWQFLDELQPNQTFDFIYINSASRWVGDIEAGDVMTHAAKPFTLGTKYDTRPLFKTNPEQYLFASRQRILDTDATITLAGKRYTNVVIIEDTYAIGSTVITYIAPDCGVIAYGDEQQINYWLDERIAMPK</sequence>
<keyword evidence="4" id="KW-1185">Reference proteome</keyword>
<accession>A0A1C0YE15</accession>
<dbReference type="Proteomes" id="UP000093199">
    <property type="component" value="Unassembled WGS sequence"/>
</dbReference>
<feature type="signal peptide" evidence="1">
    <location>
        <begin position="1"/>
        <end position="23"/>
    </location>
</feature>
<feature type="domain" description="SLH" evidence="2">
    <location>
        <begin position="142"/>
        <end position="212"/>
    </location>
</feature>
<dbReference type="EMBL" id="MASJ01000014">
    <property type="protein sequence ID" value="OCS85400.1"/>
    <property type="molecule type" value="Genomic_DNA"/>
</dbReference>
<comment type="caution">
    <text evidence="3">The sequence shown here is derived from an EMBL/GenBank/DDBJ whole genome shotgun (WGS) entry which is preliminary data.</text>
</comment>
<proteinExistence type="predicted"/>
<dbReference type="PANTHER" id="PTHR43308">
    <property type="entry name" value="OUTER MEMBRANE PROTEIN ALPHA-RELATED"/>
    <property type="match status" value="1"/>
</dbReference>
<dbReference type="STRING" id="33978.A6M13_13255"/>
<feature type="domain" description="SLH" evidence="2">
    <location>
        <begin position="22"/>
        <end position="85"/>
    </location>
</feature>
<dbReference type="RefSeq" id="WP_066544932.1">
    <property type="nucleotide sequence ID" value="NZ_MASJ01000014.1"/>
</dbReference>
<reference evidence="3 4" key="1">
    <citation type="submission" date="2016-07" db="EMBL/GenBank/DDBJ databases">
        <title>Caryophanon tenue genome sequencing.</title>
        <authorList>
            <person name="Verma A."/>
            <person name="Pal Y."/>
            <person name="Krishnamurthi S."/>
        </authorList>
    </citation>
    <scope>NUCLEOTIDE SEQUENCE [LARGE SCALE GENOMIC DNA]</scope>
    <source>
        <strain evidence="3 4">DSM 14152</strain>
    </source>
</reference>
<keyword evidence="1" id="KW-0732">Signal</keyword>
<dbReference type="InterPro" id="IPR001119">
    <property type="entry name" value="SLH_dom"/>
</dbReference>
<dbReference type="OrthoDB" id="5845122at2"/>
<dbReference type="PROSITE" id="PS51272">
    <property type="entry name" value="SLH"/>
    <property type="match status" value="2"/>
</dbReference>
<evidence type="ECO:0000313" key="3">
    <source>
        <dbReference type="EMBL" id="OCS85400.1"/>
    </source>
</evidence>
<organism evidence="3 4">
    <name type="scientific">Caryophanon tenue</name>
    <dbReference type="NCBI Taxonomy" id="33978"/>
    <lineage>
        <taxon>Bacteria</taxon>
        <taxon>Bacillati</taxon>
        <taxon>Bacillota</taxon>
        <taxon>Bacilli</taxon>
        <taxon>Bacillales</taxon>
        <taxon>Caryophanaceae</taxon>
        <taxon>Caryophanon</taxon>
    </lineage>
</organism>
<dbReference type="PANTHER" id="PTHR43308:SF5">
    <property type="entry name" value="S-LAYER PROTEIN _ PEPTIDOGLYCAN ENDO-BETA-N-ACETYLGLUCOSAMINIDASE"/>
    <property type="match status" value="1"/>
</dbReference>
<gene>
    <name evidence="3" type="ORF">A6M13_13255</name>
</gene>
<evidence type="ECO:0000259" key="2">
    <source>
        <dbReference type="PROSITE" id="PS51272"/>
    </source>
</evidence>
<evidence type="ECO:0000313" key="4">
    <source>
        <dbReference type="Proteomes" id="UP000093199"/>
    </source>
</evidence>
<protein>
    <recommendedName>
        <fullName evidence="2">SLH domain-containing protein</fullName>
    </recommendedName>
</protein>
<name>A0A1C0YE15_9BACL</name>
<dbReference type="AlphaFoldDB" id="A0A1C0YE15"/>
<dbReference type="Pfam" id="PF00395">
    <property type="entry name" value="SLH"/>
    <property type="match status" value="3"/>
</dbReference>
<dbReference type="InterPro" id="IPR051465">
    <property type="entry name" value="Cell_Envelope_Struct_Comp"/>
</dbReference>
<evidence type="ECO:0000256" key="1">
    <source>
        <dbReference type="SAM" id="SignalP"/>
    </source>
</evidence>